<reference evidence="3" key="1">
    <citation type="submission" date="2022-07" db="EMBL/GenBank/DDBJ databases">
        <authorList>
            <person name="Trinca V."/>
            <person name="Uliana J.V.C."/>
            <person name="Torres T.T."/>
            <person name="Ward R.J."/>
            <person name="Monesi N."/>
        </authorList>
    </citation>
    <scope>NUCLEOTIDE SEQUENCE</scope>
    <source>
        <strain evidence="3">HSMRA1968</strain>
        <tissue evidence="3">Whole embryos</tissue>
    </source>
</reference>
<proteinExistence type="predicted"/>
<dbReference type="Proteomes" id="UP001151699">
    <property type="component" value="Chromosome C"/>
</dbReference>
<dbReference type="GO" id="GO:0000724">
    <property type="term" value="P:double-strand break repair via homologous recombination"/>
    <property type="evidence" value="ECO:0007669"/>
    <property type="project" value="TreeGrafter"/>
</dbReference>
<keyword evidence="1" id="KW-0863">Zinc-finger</keyword>
<keyword evidence="3" id="KW-0255">Endonuclease</keyword>
<name>A0A9Q0RWN9_9DIPT</name>
<evidence type="ECO:0000313" key="4">
    <source>
        <dbReference type="Proteomes" id="UP001151699"/>
    </source>
</evidence>
<evidence type="ECO:0000259" key="2">
    <source>
        <dbReference type="Pfam" id="PF21202"/>
    </source>
</evidence>
<dbReference type="Pfam" id="PF21202">
    <property type="entry name" value="SLX1_C"/>
    <property type="match status" value="1"/>
</dbReference>
<dbReference type="AlphaFoldDB" id="A0A9Q0RWN9"/>
<dbReference type="GO" id="GO:0008821">
    <property type="term" value="F:crossover junction DNA endonuclease activity"/>
    <property type="evidence" value="ECO:0007669"/>
    <property type="project" value="TreeGrafter"/>
</dbReference>
<dbReference type="PANTHER" id="PTHR20208:SF10">
    <property type="entry name" value="STRUCTURE-SPECIFIC ENDONUCLEASE SUBUNIT SLX1"/>
    <property type="match status" value="1"/>
</dbReference>
<sequence length="205" mass="23551">MVMIIHGFPNNISALQFEWAWQHPTESRRLKVFPDIQRRKPRESHFDYNFRVLAVMLQIGPWKRLPLTIRWISADYCRDFPIGKTPPVHMPICHGRVKIKKIPKSSDSGISDAMKMGIFCRICYEYIKPDNSVACISPSCRFVGHLKCLAKLWLEPGEYVPIQGSCVSCKKTLLWGDLIRKKNGCSDLENCVEFEDDDGGSFDIS</sequence>
<dbReference type="GO" id="GO:0033557">
    <property type="term" value="C:Slx1-Slx4 complex"/>
    <property type="evidence" value="ECO:0007669"/>
    <property type="project" value="TreeGrafter"/>
</dbReference>
<dbReference type="InterPro" id="IPR050381">
    <property type="entry name" value="SLX1_endonuclease"/>
</dbReference>
<evidence type="ECO:0000313" key="3">
    <source>
        <dbReference type="EMBL" id="KAJ6635217.1"/>
    </source>
</evidence>
<feature type="domain" description="Structure-specific endonuclease subunit SLX1 C-terminal" evidence="2">
    <location>
        <begin position="120"/>
        <end position="179"/>
    </location>
</feature>
<comment type="caution">
    <text evidence="3">The sequence shown here is derived from an EMBL/GenBank/DDBJ whole genome shotgun (WGS) entry which is preliminary data.</text>
</comment>
<keyword evidence="4" id="KW-1185">Reference proteome</keyword>
<keyword evidence="1" id="KW-0479">Metal-binding</keyword>
<dbReference type="PANTHER" id="PTHR20208">
    <property type="entry name" value="STRUCTURE-SPECIFIC ENDONUCLEASE SUBUNIT SLX1"/>
    <property type="match status" value="1"/>
</dbReference>
<protein>
    <submittedName>
        <fullName evidence="3">Structure-specific endonuclease subunit SLX1 like</fullName>
    </submittedName>
</protein>
<organism evidence="3 4">
    <name type="scientific">Pseudolycoriella hygida</name>
    <dbReference type="NCBI Taxonomy" id="35572"/>
    <lineage>
        <taxon>Eukaryota</taxon>
        <taxon>Metazoa</taxon>
        <taxon>Ecdysozoa</taxon>
        <taxon>Arthropoda</taxon>
        <taxon>Hexapoda</taxon>
        <taxon>Insecta</taxon>
        <taxon>Pterygota</taxon>
        <taxon>Neoptera</taxon>
        <taxon>Endopterygota</taxon>
        <taxon>Diptera</taxon>
        <taxon>Nematocera</taxon>
        <taxon>Sciaroidea</taxon>
        <taxon>Sciaridae</taxon>
        <taxon>Pseudolycoriella</taxon>
    </lineage>
</organism>
<gene>
    <name evidence="3" type="primary">slx1</name>
    <name evidence="3" type="ORF">Bhyg_13801</name>
</gene>
<dbReference type="InterPro" id="IPR013083">
    <property type="entry name" value="Znf_RING/FYVE/PHD"/>
</dbReference>
<accession>A0A9Q0RWN9</accession>
<dbReference type="OrthoDB" id="24645at2759"/>
<dbReference type="SUPFAM" id="SSF57850">
    <property type="entry name" value="RING/U-box"/>
    <property type="match status" value="1"/>
</dbReference>
<dbReference type="GO" id="GO:0008270">
    <property type="term" value="F:zinc ion binding"/>
    <property type="evidence" value="ECO:0007669"/>
    <property type="project" value="UniProtKB-KW"/>
</dbReference>
<keyword evidence="3" id="KW-0540">Nuclease</keyword>
<dbReference type="EMBL" id="WJQU01000004">
    <property type="protein sequence ID" value="KAJ6635217.1"/>
    <property type="molecule type" value="Genomic_DNA"/>
</dbReference>
<dbReference type="InterPro" id="IPR048749">
    <property type="entry name" value="SLX1_C"/>
</dbReference>
<dbReference type="Gene3D" id="3.30.40.10">
    <property type="entry name" value="Zinc/RING finger domain, C3HC4 (zinc finger)"/>
    <property type="match status" value="1"/>
</dbReference>
<keyword evidence="3" id="KW-0378">Hydrolase</keyword>
<keyword evidence="1" id="KW-0862">Zinc</keyword>
<evidence type="ECO:0000256" key="1">
    <source>
        <dbReference type="ARBA" id="ARBA00022771"/>
    </source>
</evidence>
<dbReference type="GO" id="GO:0017108">
    <property type="term" value="F:5'-flap endonuclease activity"/>
    <property type="evidence" value="ECO:0007669"/>
    <property type="project" value="TreeGrafter"/>
</dbReference>